<evidence type="ECO:0000259" key="5">
    <source>
        <dbReference type="Pfam" id="PF00501"/>
    </source>
</evidence>
<protein>
    <submittedName>
        <fullName evidence="7">AMP-dependent synthetase and ligase</fullName>
    </submittedName>
</protein>
<evidence type="ECO:0000256" key="1">
    <source>
        <dbReference type="ARBA" id="ARBA00006432"/>
    </source>
</evidence>
<evidence type="ECO:0000313" key="8">
    <source>
        <dbReference type="Proteomes" id="UP000298030"/>
    </source>
</evidence>
<accession>A0A4Y7U070</accession>
<name>A0A4Y7U070_COPMI</name>
<keyword evidence="4" id="KW-0443">Lipid metabolism</keyword>
<dbReference type="Pfam" id="PF13193">
    <property type="entry name" value="AMP-binding_C"/>
    <property type="match status" value="1"/>
</dbReference>
<dbReference type="Gene3D" id="3.30.300.30">
    <property type="match status" value="1"/>
</dbReference>
<dbReference type="SUPFAM" id="SSF56801">
    <property type="entry name" value="Acetyl-CoA synthetase-like"/>
    <property type="match status" value="1"/>
</dbReference>
<dbReference type="GO" id="GO:0006631">
    <property type="term" value="P:fatty acid metabolic process"/>
    <property type="evidence" value="ECO:0007669"/>
    <property type="project" value="UniProtKB-KW"/>
</dbReference>
<evidence type="ECO:0000256" key="4">
    <source>
        <dbReference type="ARBA" id="ARBA00023098"/>
    </source>
</evidence>
<organism evidence="7 8">
    <name type="scientific">Coprinellus micaceus</name>
    <name type="common">Glistening ink-cap mushroom</name>
    <name type="synonym">Coprinus micaceus</name>
    <dbReference type="NCBI Taxonomy" id="71717"/>
    <lineage>
        <taxon>Eukaryota</taxon>
        <taxon>Fungi</taxon>
        <taxon>Dikarya</taxon>
        <taxon>Basidiomycota</taxon>
        <taxon>Agaricomycotina</taxon>
        <taxon>Agaricomycetes</taxon>
        <taxon>Agaricomycetidae</taxon>
        <taxon>Agaricales</taxon>
        <taxon>Agaricineae</taxon>
        <taxon>Psathyrellaceae</taxon>
        <taxon>Coprinellus</taxon>
    </lineage>
</organism>
<dbReference type="GO" id="GO:0016874">
    <property type="term" value="F:ligase activity"/>
    <property type="evidence" value="ECO:0007669"/>
    <property type="project" value="UniProtKB-KW"/>
</dbReference>
<dbReference type="InterPro" id="IPR045851">
    <property type="entry name" value="AMP-bd_C_sf"/>
</dbReference>
<comment type="similarity">
    <text evidence="1">Belongs to the ATP-dependent AMP-binding enzyme family.</text>
</comment>
<evidence type="ECO:0000259" key="6">
    <source>
        <dbReference type="Pfam" id="PF13193"/>
    </source>
</evidence>
<dbReference type="OrthoDB" id="10253115at2759"/>
<gene>
    <name evidence="7" type="ORF">FA13DRAFT_1620130</name>
</gene>
<dbReference type="InterPro" id="IPR042099">
    <property type="entry name" value="ANL_N_sf"/>
</dbReference>
<dbReference type="EMBL" id="QPFP01000002">
    <property type="protein sequence ID" value="TEB39229.1"/>
    <property type="molecule type" value="Genomic_DNA"/>
</dbReference>
<reference evidence="7 8" key="1">
    <citation type="journal article" date="2019" name="Nat. Ecol. Evol.">
        <title>Megaphylogeny resolves global patterns of mushroom evolution.</title>
        <authorList>
            <person name="Varga T."/>
            <person name="Krizsan K."/>
            <person name="Foldi C."/>
            <person name="Dima B."/>
            <person name="Sanchez-Garcia M."/>
            <person name="Sanchez-Ramirez S."/>
            <person name="Szollosi G.J."/>
            <person name="Szarkandi J.G."/>
            <person name="Papp V."/>
            <person name="Albert L."/>
            <person name="Andreopoulos W."/>
            <person name="Angelini C."/>
            <person name="Antonin V."/>
            <person name="Barry K.W."/>
            <person name="Bougher N.L."/>
            <person name="Buchanan P."/>
            <person name="Buyck B."/>
            <person name="Bense V."/>
            <person name="Catcheside P."/>
            <person name="Chovatia M."/>
            <person name="Cooper J."/>
            <person name="Damon W."/>
            <person name="Desjardin D."/>
            <person name="Finy P."/>
            <person name="Geml J."/>
            <person name="Haridas S."/>
            <person name="Hughes K."/>
            <person name="Justo A."/>
            <person name="Karasinski D."/>
            <person name="Kautmanova I."/>
            <person name="Kiss B."/>
            <person name="Kocsube S."/>
            <person name="Kotiranta H."/>
            <person name="LaButti K.M."/>
            <person name="Lechner B.E."/>
            <person name="Liimatainen K."/>
            <person name="Lipzen A."/>
            <person name="Lukacs Z."/>
            <person name="Mihaltcheva S."/>
            <person name="Morgado L.N."/>
            <person name="Niskanen T."/>
            <person name="Noordeloos M.E."/>
            <person name="Ohm R.A."/>
            <person name="Ortiz-Santana B."/>
            <person name="Ovrebo C."/>
            <person name="Racz N."/>
            <person name="Riley R."/>
            <person name="Savchenko A."/>
            <person name="Shiryaev A."/>
            <person name="Soop K."/>
            <person name="Spirin V."/>
            <person name="Szebenyi C."/>
            <person name="Tomsovsky M."/>
            <person name="Tulloss R.E."/>
            <person name="Uehling J."/>
            <person name="Grigoriev I.V."/>
            <person name="Vagvolgyi C."/>
            <person name="Papp T."/>
            <person name="Martin F.M."/>
            <person name="Miettinen O."/>
            <person name="Hibbett D.S."/>
            <person name="Nagy L.G."/>
        </authorList>
    </citation>
    <scope>NUCLEOTIDE SEQUENCE [LARGE SCALE GENOMIC DNA]</scope>
    <source>
        <strain evidence="7 8">FP101781</strain>
    </source>
</reference>
<dbReference type="STRING" id="71717.A0A4Y7U070"/>
<sequence length="567" mass="62209">MFTSTRFTPTAASIPPQGVRLSRKALRGVPVNYTPLNPLSFILRGALIYPNKVALVHPNVPSPVAYTFSVWAQRTQNLAYALIKAGIQPGDRVAVIAPNNPLIADALQGVLAARAVCCPINTRLKPHEVQYILEHSGAKLILVDHEYKHLVGNVKTRVIVSNDTGREGDPYEDFLTEGRLFSQEKGWPGLETEPDENAAAMLCYTSGTTGRPKGVITTLRGSYLAAIANAFEGQYVPSNTPSSRILPMFHAAGWTYPWSCTFAFATQITLRTVDYTQIWDHLLHSGVTHYCGAPTVQIGIVNDPSARKLDKPIVAVIAGAAPTPHLISELEKTGIKPVHVYGLTETYGPFTRCYDQENWASLSLDERARLMARQGHAFATAEEVRVVNYKEGSDIPQDVPADGKTLGEIVTRGNIVMKEYLNDPEATKKSFRGGNFNSGDLAVMHPDGSISVMDRSKDIIISGGENASSLAIEQELASHPHVLEVSVIARPHVKWGERPMAFVILHPQHTKIWKGRHHEFAVDLKAHAKSRLPGFACPEWVEVVPELPKTSTGKILKTELRKIVAKL</sequence>
<dbReference type="AlphaFoldDB" id="A0A4Y7U070"/>
<evidence type="ECO:0000256" key="3">
    <source>
        <dbReference type="ARBA" id="ARBA00022832"/>
    </source>
</evidence>
<dbReference type="InterPro" id="IPR025110">
    <property type="entry name" value="AMP-bd_C"/>
</dbReference>
<dbReference type="Proteomes" id="UP000298030">
    <property type="component" value="Unassembled WGS sequence"/>
</dbReference>
<evidence type="ECO:0000313" key="7">
    <source>
        <dbReference type="EMBL" id="TEB39229.1"/>
    </source>
</evidence>
<dbReference type="PANTHER" id="PTHR43859:SF4">
    <property type="entry name" value="BUTANOATE--COA LIGASE AAE1-RELATED"/>
    <property type="match status" value="1"/>
</dbReference>
<evidence type="ECO:0000256" key="2">
    <source>
        <dbReference type="ARBA" id="ARBA00022598"/>
    </source>
</evidence>
<feature type="domain" description="AMP-binding enzyme C-terminal" evidence="6">
    <location>
        <begin position="472"/>
        <end position="554"/>
    </location>
</feature>
<dbReference type="InterPro" id="IPR000873">
    <property type="entry name" value="AMP-dep_synth/lig_dom"/>
</dbReference>
<dbReference type="InterPro" id="IPR020845">
    <property type="entry name" value="AMP-binding_CS"/>
</dbReference>
<dbReference type="Pfam" id="PF00501">
    <property type="entry name" value="AMP-binding"/>
    <property type="match status" value="1"/>
</dbReference>
<comment type="caution">
    <text evidence="7">The sequence shown here is derived from an EMBL/GenBank/DDBJ whole genome shotgun (WGS) entry which is preliminary data.</text>
</comment>
<keyword evidence="2 7" id="KW-0436">Ligase</keyword>
<dbReference type="PANTHER" id="PTHR43859">
    <property type="entry name" value="ACYL-ACTIVATING ENZYME"/>
    <property type="match status" value="1"/>
</dbReference>
<feature type="domain" description="AMP-dependent synthetase/ligase" evidence="5">
    <location>
        <begin position="49"/>
        <end position="421"/>
    </location>
</feature>
<dbReference type="PROSITE" id="PS00455">
    <property type="entry name" value="AMP_BINDING"/>
    <property type="match status" value="1"/>
</dbReference>
<keyword evidence="8" id="KW-1185">Reference proteome</keyword>
<keyword evidence="3" id="KW-0276">Fatty acid metabolism</keyword>
<dbReference type="Gene3D" id="3.40.50.12780">
    <property type="entry name" value="N-terminal domain of ligase-like"/>
    <property type="match status" value="1"/>
</dbReference>
<proteinExistence type="inferred from homology"/>